<evidence type="ECO:0000256" key="3">
    <source>
        <dbReference type="ARBA" id="ARBA00022679"/>
    </source>
</evidence>
<keyword evidence="7" id="KW-0443">Lipid metabolism</keyword>
<dbReference type="InterPro" id="IPR001206">
    <property type="entry name" value="Diacylglycerol_kinase_cat_dom"/>
</dbReference>
<reference evidence="11" key="1">
    <citation type="journal article" date="2019" name="Int. J. Syst. Evol. Microbiol.">
        <title>The Global Catalogue of Microorganisms (GCM) 10K type strain sequencing project: providing services to taxonomists for standard genome sequencing and annotation.</title>
        <authorList>
            <consortium name="The Broad Institute Genomics Platform"/>
            <consortium name="The Broad Institute Genome Sequencing Center for Infectious Disease"/>
            <person name="Wu L."/>
            <person name="Ma J."/>
        </authorList>
    </citation>
    <scope>NUCLEOTIDE SEQUENCE [LARGE SCALE GENOMIC DNA]</scope>
    <source>
        <strain evidence="11">CGMCC 1.15277</strain>
    </source>
</reference>
<proteinExistence type="inferred from homology"/>
<protein>
    <submittedName>
        <fullName evidence="10">Diacylglycerol/lipid kinase family protein</fullName>
        <ecNumber evidence="10">2.7.1.-</ecNumber>
    </submittedName>
</protein>
<dbReference type="SUPFAM" id="SSF111331">
    <property type="entry name" value="NAD kinase/diacylglycerol kinase-like"/>
    <property type="match status" value="1"/>
</dbReference>
<dbReference type="InterPro" id="IPR016064">
    <property type="entry name" value="NAD/diacylglycerol_kinase_sf"/>
</dbReference>
<evidence type="ECO:0000256" key="7">
    <source>
        <dbReference type="ARBA" id="ARBA00023209"/>
    </source>
</evidence>
<keyword evidence="8" id="KW-1208">Phospholipid metabolism</keyword>
<evidence type="ECO:0000313" key="11">
    <source>
        <dbReference type="Proteomes" id="UP001596266"/>
    </source>
</evidence>
<evidence type="ECO:0000256" key="6">
    <source>
        <dbReference type="ARBA" id="ARBA00022840"/>
    </source>
</evidence>
<dbReference type="EMBL" id="JBHSUA010000002">
    <property type="protein sequence ID" value="MFC6395413.1"/>
    <property type="molecule type" value="Genomic_DNA"/>
</dbReference>
<dbReference type="InterPro" id="IPR050187">
    <property type="entry name" value="Lipid_Phosphate_FormReg"/>
</dbReference>
<dbReference type="RefSeq" id="WP_343886658.1">
    <property type="nucleotide sequence ID" value="NZ_BAAAKI010000017.1"/>
</dbReference>
<evidence type="ECO:0000256" key="2">
    <source>
        <dbReference type="ARBA" id="ARBA00005983"/>
    </source>
</evidence>
<name>A0ABW1WX84_9ACTN</name>
<keyword evidence="7" id="KW-0594">Phospholipid biosynthesis</keyword>
<evidence type="ECO:0000256" key="1">
    <source>
        <dbReference type="ARBA" id="ARBA00001946"/>
    </source>
</evidence>
<keyword evidence="7" id="KW-0444">Lipid biosynthesis</keyword>
<dbReference type="GO" id="GO:0016301">
    <property type="term" value="F:kinase activity"/>
    <property type="evidence" value="ECO:0007669"/>
    <property type="project" value="UniProtKB-KW"/>
</dbReference>
<dbReference type="Pfam" id="PF00781">
    <property type="entry name" value="DAGK_cat"/>
    <property type="match status" value="1"/>
</dbReference>
<keyword evidence="4" id="KW-0547">Nucleotide-binding</keyword>
<dbReference type="Gene3D" id="2.60.200.40">
    <property type="match status" value="1"/>
</dbReference>
<evidence type="ECO:0000259" key="9">
    <source>
        <dbReference type="PROSITE" id="PS50146"/>
    </source>
</evidence>
<dbReference type="Proteomes" id="UP001596266">
    <property type="component" value="Unassembled WGS sequence"/>
</dbReference>
<dbReference type="EC" id="2.7.1.-" evidence="10"/>
<dbReference type="PANTHER" id="PTHR12358:SF54">
    <property type="entry name" value="SPHINGOSINE KINASE RELATED PROTEIN"/>
    <property type="match status" value="1"/>
</dbReference>
<evidence type="ECO:0000256" key="4">
    <source>
        <dbReference type="ARBA" id="ARBA00022741"/>
    </source>
</evidence>
<dbReference type="PROSITE" id="PS50146">
    <property type="entry name" value="DAGK"/>
    <property type="match status" value="1"/>
</dbReference>
<dbReference type="InterPro" id="IPR045540">
    <property type="entry name" value="YegS/DAGK_C"/>
</dbReference>
<comment type="caution">
    <text evidence="10">The sequence shown here is derived from an EMBL/GenBank/DDBJ whole genome shotgun (WGS) entry which is preliminary data.</text>
</comment>
<comment type="cofactor">
    <cofactor evidence="1">
        <name>Mg(2+)</name>
        <dbReference type="ChEBI" id="CHEBI:18420"/>
    </cofactor>
</comment>
<dbReference type="Gene3D" id="3.40.50.10330">
    <property type="entry name" value="Probable inorganic polyphosphate/atp-NAD kinase, domain 1"/>
    <property type="match status" value="1"/>
</dbReference>
<keyword evidence="5 10" id="KW-0418">Kinase</keyword>
<accession>A0ABW1WX84</accession>
<evidence type="ECO:0000256" key="8">
    <source>
        <dbReference type="ARBA" id="ARBA00023264"/>
    </source>
</evidence>
<dbReference type="InterPro" id="IPR017438">
    <property type="entry name" value="ATP-NAD_kinase_N"/>
</dbReference>
<gene>
    <name evidence="10" type="ORF">ACFP57_00180</name>
</gene>
<evidence type="ECO:0000256" key="5">
    <source>
        <dbReference type="ARBA" id="ARBA00022777"/>
    </source>
</evidence>
<comment type="similarity">
    <text evidence="2">Belongs to the diacylglycerol/lipid kinase family.</text>
</comment>
<dbReference type="Pfam" id="PF19279">
    <property type="entry name" value="YegS_C"/>
    <property type="match status" value="1"/>
</dbReference>
<feature type="domain" description="DAGKc" evidence="9">
    <location>
        <begin position="29"/>
        <end position="158"/>
    </location>
</feature>
<keyword evidence="6" id="KW-0067">ATP-binding</keyword>
<keyword evidence="11" id="KW-1185">Reference proteome</keyword>
<organism evidence="10 11">
    <name type="scientific">Luteococcus sanguinis</name>
    <dbReference type="NCBI Taxonomy" id="174038"/>
    <lineage>
        <taxon>Bacteria</taxon>
        <taxon>Bacillati</taxon>
        <taxon>Actinomycetota</taxon>
        <taxon>Actinomycetes</taxon>
        <taxon>Propionibacteriales</taxon>
        <taxon>Propionibacteriaceae</taxon>
        <taxon>Luteococcus</taxon>
    </lineage>
</organism>
<keyword evidence="3 10" id="KW-0808">Transferase</keyword>
<evidence type="ECO:0000313" key="10">
    <source>
        <dbReference type="EMBL" id="MFC6395413.1"/>
    </source>
</evidence>
<dbReference type="PANTHER" id="PTHR12358">
    <property type="entry name" value="SPHINGOSINE KINASE"/>
    <property type="match status" value="1"/>
</dbReference>
<sequence>MRHVQAAHFRADQFSAPKLPLAAQPQEGPTPASVHLVLNPIGNRAGLVAELVRARCDSVGASLTVHETNRDDPGPGQARVALAAGADRLVVAGGDGTVRAVAKELAGSGVAIGIMPTGTANIFARNIGLRPRNLTACCDVAMGTRQARVDLGLASFDGPAGREHHAFLVLAGVGRDAETVDGTRGGLKRRAGWLAYFESGLRHAVRPALPMRVGMDATGLQSLLVWSVLVGNTPRIPGGVQVFPGAVIDDDLLDVLICHVTRPWQWFGVARAVIPRLDAPRRLVSRRQARTVEVETVEPLLLQLDGDVHGPITRATFRLRHQALDVCIPEGRP</sequence>